<evidence type="ECO:0000313" key="3">
    <source>
        <dbReference type="EMBL" id="KKY35000.1"/>
    </source>
</evidence>
<reference evidence="3 4" key="1">
    <citation type="submission" date="2015-05" db="EMBL/GenBank/DDBJ databases">
        <title>Distinctive expansion of gene families associated with plant cell wall degradation and secondary metabolism in the genomes of grapevine trunk pathogens.</title>
        <authorList>
            <person name="Lawrence D.P."/>
            <person name="Travadon R."/>
            <person name="Rolshausen P.E."/>
            <person name="Baumgartner K."/>
        </authorList>
    </citation>
    <scope>NUCLEOTIDE SEQUENCE [LARGE SCALE GENOMIC DNA]</scope>
    <source>
        <strain evidence="3">DA912</strain>
    </source>
</reference>
<gene>
    <name evidence="3" type="ORF">UCDDA912_g05036</name>
</gene>
<name>A0A0G2I532_9PEZI</name>
<evidence type="ECO:0000259" key="2">
    <source>
        <dbReference type="Pfam" id="PF13577"/>
    </source>
</evidence>
<reference evidence="3 4" key="2">
    <citation type="submission" date="2015-05" db="EMBL/GenBank/DDBJ databases">
        <authorList>
            <person name="Morales-Cruz A."/>
            <person name="Amrine K.C."/>
            <person name="Cantu D."/>
        </authorList>
    </citation>
    <scope>NUCLEOTIDE SEQUENCE [LARGE SCALE GENOMIC DNA]</scope>
    <source>
        <strain evidence="3">DA912</strain>
    </source>
</reference>
<organism evidence="3 4">
    <name type="scientific">Diaporthe ampelina</name>
    <dbReference type="NCBI Taxonomy" id="1214573"/>
    <lineage>
        <taxon>Eukaryota</taxon>
        <taxon>Fungi</taxon>
        <taxon>Dikarya</taxon>
        <taxon>Ascomycota</taxon>
        <taxon>Pezizomycotina</taxon>
        <taxon>Sordariomycetes</taxon>
        <taxon>Sordariomycetidae</taxon>
        <taxon>Diaporthales</taxon>
        <taxon>Diaporthaceae</taxon>
        <taxon>Diaporthe</taxon>
    </lineage>
</organism>
<feature type="signal peptide" evidence="1">
    <location>
        <begin position="1"/>
        <end position="18"/>
    </location>
</feature>
<keyword evidence="1" id="KW-0732">Signal</keyword>
<dbReference type="OrthoDB" id="2148716at2759"/>
<feature type="chain" id="PRO_5002545794" description="SnoaL-like domain-containing protein" evidence="1">
    <location>
        <begin position="19"/>
        <end position="168"/>
    </location>
</feature>
<dbReference type="SUPFAM" id="SSF54427">
    <property type="entry name" value="NTF2-like"/>
    <property type="match status" value="1"/>
</dbReference>
<dbReference type="InterPro" id="IPR037401">
    <property type="entry name" value="SnoaL-like"/>
</dbReference>
<keyword evidence="4" id="KW-1185">Reference proteome</keyword>
<accession>A0A0G2I532</accession>
<protein>
    <recommendedName>
        <fullName evidence="2">SnoaL-like domain-containing protein</fullName>
    </recommendedName>
</protein>
<feature type="domain" description="SnoaL-like" evidence="2">
    <location>
        <begin position="27"/>
        <end position="151"/>
    </location>
</feature>
<dbReference type="EMBL" id="LCUC01000175">
    <property type="protein sequence ID" value="KKY35000.1"/>
    <property type="molecule type" value="Genomic_DNA"/>
</dbReference>
<dbReference type="Gene3D" id="3.10.450.50">
    <property type="match status" value="1"/>
</dbReference>
<evidence type="ECO:0000313" key="4">
    <source>
        <dbReference type="Proteomes" id="UP000034680"/>
    </source>
</evidence>
<dbReference type="CDD" id="cd00531">
    <property type="entry name" value="NTF2_like"/>
    <property type="match status" value="1"/>
</dbReference>
<dbReference type="Pfam" id="PF13577">
    <property type="entry name" value="SnoaL_4"/>
    <property type="match status" value="1"/>
</dbReference>
<proteinExistence type="predicted"/>
<comment type="caution">
    <text evidence="3">The sequence shown here is derived from an EMBL/GenBank/DDBJ whole genome shotgun (WGS) entry which is preliminary data.</text>
</comment>
<dbReference type="InterPro" id="IPR032710">
    <property type="entry name" value="NTF2-like_dom_sf"/>
</dbReference>
<dbReference type="AlphaFoldDB" id="A0A0G2I532"/>
<sequence>MQISLPSLALLFSSLAAAQNSSGSVPTLSAYEQIRNTLATEAFLLDTRDLTNLGLVYADDATLQFPTGDPHNGLAAIIASEQAALNNSFTLVHTYVNSLIKFNEDGTANATSYATWNKLGNVNEGYFQQTWAKYYDTLVETDGTWKFQSRNIELLFGPLSANLTDGGL</sequence>
<evidence type="ECO:0000256" key="1">
    <source>
        <dbReference type="SAM" id="SignalP"/>
    </source>
</evidence>
<dbReference type="Proteomes" id="UP000034680">
    <property type="component" value="Unassembled WGS sequence"/>
</dbReference>